<dbReference type="Proteomes" id="UP000275078">
    <property type="component" value="Unassembled WGS sequence"/>
</dbReference>
<name>A0A3N4ILV2_ASCIM</name>
<feature type="region of interest" description="Disordered" evidence="1">
    <location>
        <begin position="101"/>
        <end position="151"/>
    </location>
</feature>
<keyword evidence="3" id="KW-1185">Reference proteome</keyword>
<evidence type="ECO:0000313" key="3">
    <source>
        <dbReference type="Proteomes" id="UP000275078"/>
    </source>
</evidence>
<accession>A0A3N4ILV2</accession>
<sequence length="435" mass="48601">MQHEDGRRTFGFEGWARLRELVKAKLLLHKARGHLNILPAISSLSSSVETLIRETRTSFRYSLVPTKAQSVFRRYCRERRENCCYAIQIGHKQNKLAIMRRSASAGGARPPLVRSLTNGSVNHDNRSTNGTPPLRSFHKKSASASTTSSALRRKLGAPISFRPEDEATPYESIFASFPISTSSLSIQHSVSPTAPTKLDTFTYSKLTSIPAGGPPDGRFQGGPDELLCVRLNMSEGEFSIQHYIPADKTARIQSLSFQRFDAPPPAPVKEAPRMLNLGIRDEGGLKNFVVLQSWPFGTLVDAYVRFYRTGREEERPHFRFEGMRAWERIDEGKTIHEVGSWLSFSDVFVFLHRLCRLHSLYIYFVFCLGLCGKGHGKGLSFRRSLAGQGSTALQPSTQLPPRATKNNYKSAGDHLVQCPRVLLHRLPDVALGTSS</sequence>
<organism evidence="2 3">
    <name type="scientific">Ascobolus immersus RN42</name>
    <dbReference type="NCBI Taxonomy" id="1160509"/>
    <lineage>
        <taxon>Eukaryota</taxon>
        <taxon>Fungi</taxon>
        <taxon>Dikarya</taxon>
        <taxon>Ascomycota</taxon>
        <taxon>Pezizomycotina</taxon>
        <taxon>Pezizomycetes</taxon>
        <taxon>Pezizales</taxon>
        <taxon>Ascobolaceae</taxon>
        <taxon>Ascobolus</taxon>
    </lineage>
</organism>
<evidence type="ECO:0000313" key="2">
    <source>
        <dbReference type="EMBL" id="RPA86859.1"/>
    </source>
</evidence>
<protein>
    <submittedName>
        <fullName evidence="2">Uncharacterized protein</fullName>
    </submittedName>
</protein>
<proteinExistence type="predicted"/>
<dbReference type="AlphaFoldDB" id="A0A3N4ILV2"/>
<evidence type="ECO:0000256" key="1">
    <source>
        <dbReference type="SAM" id="MobiDB-lite"/>
    </source>
</evidence>
<reference evidence="2 3" key="1">
    <citation type="journal article" date="2018" name="Nat. Ecol. Evol.">
        <title>Pezizomycetes genomes reveal the molecular basis of ectomycorrhizal truffle lifestyle.</title>
        <authorList>
            <person name="Murat C."/>
            <person name="Payen T."/>
            <person name="Noel B."/>
            <person name="Kuo A."/>
            <person name="Morin E."/>
            <person name="Chen J."/>
            <person name="Kohler A."/>
            <person name="Krizsan K."/>
            <person name="Balestrini R."/>
            <person name="Da Silva C."/>
            <person name="Montanini B."/>
            <person name="Hainaut M."/>
            <person name="Levati E."/>
            <person name="Barry K.W."/>
            <person name="Belfiori B."/>
            <person name="Cichocki N."/>
            <person name="Clum A."/>
            <person name="Dockter R.B."/>
            <person name="Fauchery L."/>
            <person name="Guy J."/>
            <person name="Iotti M."/>
            <person name="Le Tacon F."/>
            <person name="Lindquist E.A."/>
            <person name="Lipzen A."/>
            <person name="Malagnac F."/>
            <person name="Mello A."/>
            <person name="Molinier V."/>
            <person name="Miyauchi S."/>
            <person name="Poulain J."/>
            <person name="Riccioni C."/>
            <person name="Rubini A."/>
            <person name="Sitrit Y."/>
            <person name="Splivallo R."/>
            <person name="Traeger S."/>
            <person name="Wang M."/>
            <person name="Zifcakova L."/>
            <person name="Wipf D."/>
            <person name="Zambonelli A."/>
            <person name="Paolocci F."/>
            <person name="Nowrousian M."/>
            <person name="Ottonello S."/>
            <person name="Baldrian P."/>
            <person name="Spatafora J.W."/>
            <person name="Henrissat B."/>
            <person name="Nagy L.G."/>
            <person name="Aury J.M."/>
            <person name="Wincker P."/>
            <person name="Grigoriev I.V."/>
            <person name="Bonfante P."/>
            <person name="Martin F.M."/>
        </authorList>
    </citation>
    <scope>NUCLEOTIDE SEQUENCE [LARGE SCALE GENOMIC DNA]</scope>
    <source>
        <strain evidence="2 3">RN42</strain>
    </source>
</reference>
<dbReference type="EMBL" id="ML119648">
    <property type="protein sequence ID" value="RPA86859.1"/>
    <property type="molecule type" value="Genomic_DNA"/>
</dbReference>
<feature type="compositionally biased region" description="Polar residues" evidence="1">
    <location>
        <begin position="115"/>
        <end position="131"/>
    </location>
</feature>
<gene>
    <name evidence="2" type="ORF">BJ508DRAFT_121186</name>
</gene>